<proteinExistence type="predicted"/>
<name>A0ABD0JYN2_9CAEN</name>
<evidence type="ECO:0000313" key="5">
    <source>
        <dbReference type="EMBL" id="KAK7480245.1"/>
    </source>
</evidence>
<dbReference type="PANTHER" id="PTHR24251:SF37">
    <property type="entry name" value="CUB DOMAIN-CONTAINING PROTEIN"/>
    <property type="match status" value="1"/>
</dbReference>
<dbReference type="SMART" id="SM00042">
    <property type="entry name" value="CUB"/>
    <property type="match status" value="1"/>
</dbReference>
<organism evidence="5 6">
    <name type="scientific">Batillaria attramentaria</name>
    <dbReference type="NCBI Taxonomy" id="370345"/>
    <lineage>
        <taxon>Eukaryota</taxon>
        <taxon>Metazoa</taxon>
        <taxon>Spiralia</taxon>
        <taxon>Lophotrochozoa</taxon>
        <taxon>Mollusca</taxon>
        <taxon>Gastropoda</taxon>
        <taxon>Caenogastropoda</taxon>
        <taxon>Sorbeoconcha</taxon>
        <taxon>Cerithioidea</taxon>
        <taxon>Batillariidae</taxon>
        <taxon>Batillaria</taxon>
    </lineage>
</organism>
<evidence type="ECO:0000256" key="3">
    <source>
        <dbReference type="PROSITE-ProRule" id="PRU00059"/>
    </source>
</evidence>
<comment type="caution">
    <text evidence="5">The sequence shown here is derived from an EMBL/GenBank/DDBJ whole genome shotgun (WGS) entry which is preliminary data.</text>
</comment>
<dbReference type="Gene3D" id="2.60.120.290">
    <property type="entry name" value="Spermadhesin, CUB domain"/>
    <property type="match status" value="1"/>
</dbReference>
<comment type="caution">
    <text evidence="3">Lacks conserved residue(s) required for the propagation of feature annotation.</text>
</comment>
<dbReference type="InterPro" id="IPR000859">
    <property type="entry name" value="CUB_dom"/>
</dbReference>
<gene>
    <name evidence="5" type="ORF">BaRGS_00028521</name>
</gene>
<dbReference type="SUPFAM" id="SSF49854">
    <property type="entry name" value="Spermadhesin, CUB domain"/>
    <property type="match status" value="1"/>
</dbReference>
<evidence type="ECO:0000256" key="2">
    <source>
        <dbReference type="ARBA" id="ARBA00023157"/>
    </source>
</evidence>
<feature type="non-terminal residue" evidence="5">
    <location>
        <position position="344"/>
    </location>
</feature>
<protein>
    <recommendedName>
        <fullName evidence="4">CUB domain-containing protein</fullName>
    </recommendedName>
</protein>
<dbReference type="CDD" id="cd00041">
    <property type="entry name" value="CUB"/>
    <property type="match status" value="1"/>
</dbReference>
<accession>A0ABD0JYN2</accession>
<dbReference type="EMBL" id="JACVVK020000285">
    <property type="protein sequence ID" value="KAK7480245.1"/>
    <property type="molecule type" value="Genomic_DNA"/>
</dbReference>
<reference evidence="5 6" key="1">
    <citation type="journal article" date="2023" name="Sci. Data">
        <title>Genome assembly of the Korean intertidal mud-creeper Batillaria attramentaria.</title>
        <authorList>
            <person name="Patra A.K."/>
            <person name="Ho P.T."/>
            <person name="Jun S."/>
            <person name="Lee S.J."/>
            <person name="Kim Y."/>
            <person name="Won Y.J."/>
        </authorList>
    </citation>
    <scope>NUCLEOTIDE SEQUENCE [LARGE SCALE GENOMIC DNA]</scope>
    <source>
        <strain evidence="5">Wonlab-2016</strain>
    </source>
</reference>
<keyword evidence="2" id="KW-1015">Disulfide bond</keyword>
<dbReference type="PANTHER" id="PTHR24251">
    <property type="entry name" value="OVOCHYMASE-RELATED"/>
    <property type="match status" value="1"/>
</dbReference>
<dbReference type="Pfam" id="PF00431">
    <property type="entry name" value="CUB"/>
    <property type="match status" value="1"/>
</dbReference>
<evidence type="ECO:0000313" key="6">
    <source>
        <dbReference type="Proteomes" id="UP001519460"/>
    </source>
</evidence>
<evidence type="ECO:0000259" key="4">
    <source>
        <dbReference type="PROSITE" id="PS01180"/>
    </source>
</evidence>
<feature type="domain" description="CUB" evidence="4">
    <location>
        <begin position="11"/>
        <end position="137"/>
    </location>
</feature>
<keyword evidence="6" id="KW-1185">Reference proteome</keyword>
<evidence type="ECO:0000256" key="1">
    <source>
        <dbReference type="ARBA" id="ARBA00022737"/>
    </source>
</evidence>
<dbReference type="Proteomes" id="UP001519460">
    <property type="component" value="Unassembled WGS sequence"/>
</dbReference>
<dbReference type="PROSITE" id="PS01180">
    <property type="entry name" value="CUB"/>
    <property type="match status" value="1"/>
</dbReference>
<dbReference type="InterPro" id="IPR035914">
    <property type="entry name" value="Sperma_CUB_dom_sf"/>
</dbReference>
<keyword evidence="1" id="KW-0677">Repeat</keyword>
<dbReference type="AlphaFoldDB" id="A0ABD0JYN2"/>
<sequence length="344" mass="38205">MVLETSVRIGCGGNLNGPSGFFYSEDYSDTGTYPSLDRSCFWTVTVDDTADGDPGTAMLRFTDFLVEPKWLYDNYYCHYDYVHVSDGPVATKENSTNRYCGGSLPGMFRATGNALTVHFRTDNLDNFRGFVAAYGNSRERVSELRRCSVDDNSELTMFSGETGHVLLPCTYVLANLQCAQYTVIVNVTNEADGKRKEMKFSPLAVHVHITTPWSELTGVVTESRLKEAANFADISPWKTLKNTGASIHTFFDPSRKMAVLQHRRKDMDGKLKELTPDDLVLEVTVSRGTGVEVKCDALLSSSPYPESMCAGDQQHVLKARTKELGLNSEKMAVIFDLLDMGLDN</sequence>